<feature type="compositionally biased region" description="Low complexity" evidence="1">
    <location>
        <begin position="16"/>
        <end position="27"/>
    </location>
</feature>
<reference evidence="2" key="1">
    <citation type="submission" date="2021-08" db="EMBL/GenBank/DDBJ databases">
        <title>WGS assembly of Ceratopteris richardii.</title>
        <authorList>
            <person name="Marchant D.B."/>
            <person name="Chen G."/>
            <person name="Jenkins J."/>
            <person name="Shu S."/>
            <person name="Leebens-Mack J."/>
            <person name="Grimwood J."/>
            <person name="Schmutz J."/>
            <person name="Soltis P."/>
            <person name="Soltis D."/>
            <person name="Chen Z.-H."/>
        </authorList>
    </citation>
    <scope>NUCLEOTIDE SEQUENCE</scope>
    <source>
        <strain evidence="2">Whitten #5841</strain>
        <tissue evidence="2">Leaf</tissue>
    </source>
</reference>
<evidence type="ECO:0000313" key="3">
    <source>
        <dbReference type="Proteomes" id="UP000825935"/>
    </source>
</evidence>
<evidence type="ECO:0000256" key="1">
    <source>
        <dbReference type="SAM" id="MobiDB-lite"/>
    </source>
</evidence>
<sequence>MRSIRASLFSREKLPSESSSSMSSEPSCPNVAEPNDSPLPEVVIAVDFGTTFSGFAYVKTSGPNEVRDNCAWPGSRQVGAETYCKTQTSLYYEHRPSTDGRLHLELKAWGWPAFLAFDRAVSEYVFRHNRLQRQNVSSGTSNSNLSSPITEDPLYASESLAMKVGFFAHRFKLYFAPHHHSISLPALPGNLTPEKLVVDYLRCFTEFIIDRLRVAIREDFSMNEVQWCLTVPAIWDEEAKQLMRTFAEKAGMTKGDLCPNNDEASPYPLRILLEPEAGSVYCQDEASRNLQALRATKFL</sequence>
<comment type="caution">
    <text evidence="2">The sequence shown here is derived from an EMBL/GenBank/DDBJ whole genome shotgun (WGS) entry which is preliminary data.</text>
</comment>
<protein>
    <submittedName>
        <fullName evidence="2">Uncharacterized protein</fullName>
    </submittedName>
</protein>
<organism evidence="2 3">
    <name type="scientific">Ceratopteris richardii</name>
    <name type="common">Triangle waterfern</name>
    <dbReference type="NCBI Taxonomy" id="49495"/>
    <lineage>
        <taxon>Eukaryota</taxon>
        <taxon>Viridiplantae</taxon>
        <taxon>Streptophyta</taxon>
        <taxon>Embryophyta</taxon>
        <taxon>Tracheophyta</taxon>
        <taxon>Polypodiopsida</taxon>
        <taxon>Polypodiidae</taxon>
        <taxon>Polypodiales</taxon>
        <taxon>Pteridineae</taxon>
        <taxon>Pteridaceae</taxon>
        <taxon>Parkerioideae</taxon>
        <taxon>Ceratopteris</taxon>
    </lineage>
</organism>
<dbReference type="AlphaFoldDB" id="A0A8T2RIF0"/>
<name>A0A8T2RIF0_CERRI</name>
<dbReference type="InterPro" id="IPR043129">
    <property type="entry name" value="ATPase_NBD"/>
</dbReference>
<dbReference type="EMBL" id="CM035431">
    <property type="protein sequence ID" value="KAH7296272.1"/>
    <property type="molecule type" value="Genomic_DNA"/>
</dbReference>
<gene>
    <name evidence="2" type="ORF">KP509_26G016700</name>
</gene>
<dbReference type="Proteomes" id="UP000825935">
    <property type="component" value="Chromosome 26"/>
</dbReference>
<dbReference type="SUPFAM" id="SSF53067">
    <property type="entry name" value="Actin-like ATPase domain"/>
    <property type="match status" value="1"/>
</dbReference>
<evidence type="ECO:0000313" key="2">
    <source>
        <dbReference type="EMBL" id="KAH7296272.1"/>
    </source>
</evidence>
<feature type="region of interest" description="Disordered" evidence="1">
    <location>
        <begin position="1"/>
        <end position="35"/>
    </location>
</feature>
<dbReference type="PANTHER" id="PTHR14187">
    <property type="entry name" value="ALPHA KINASE/ELONGATION FACTOR 2 KINASE"/>
    <property type="match status" value="1"/>
</dbReference>
<accession>A0A8T2RIF0</accession>
<proteinExistence type="predicted"/>
<dbReference type="Gene3D" id="3.30.420.40">
    <property type="match status" value="1"/>
</dbReference>
<keyword evidence="3" id="KW-1185">Reference proteome</keyword>
<dbReference type="OrthoDB" id="546249at2759"/>
<dbReference type="PANTHER" id="PTHR14187:SF5">
    <property type="entry name" value="HEAT SHOCK 70 KDA PROTEIN 12A"/>
    <property type="match status" value="1"/>
</dbReference>